<name>A0A0D9UY34_9ORYZ</name>
<dbReference type="Gramene" id="LPERR01G06390.1">
    <property type="protein sequence ID" value="LPERR01G06390.1"/>
    <property type="gene ID" value="LPERR01G06390"/>
</dbReference>
<accession>A0A0D9UY34</accession>
<reference evidence="16" key="2">
    <citation type="submission" date="2013-12" db="EMBL/GenBank/DDBJ databases">
        <authorList>
            <person name="Yu Y."/>
            <person name="Lee S."/>
            <person name="de Baynast K."/>
            <person name="Wissotski M."/>
            <person name="Liu L."/>
            <person name="Talag J."/>
            <person name="Goicoechea J."/>
            <person name="Angelova A."/>
            <person name="Jetty R."/>
            <person name="Kudrna D."/>
            <person name="Golser W."/>
            <person name="Rivera L."/>
            <person name="Zhang J."/>
            <person name="Wing R."/>
        </authorList>
    </citation>
    <scope>NUCLEOTIDE SEQUENCE</scope>
</reference>
<dbReference type="GO" id="GO:0106310">
    <property type="term" value="F:protein serine kinase activity"/>
    <property type="evidence" value="ECO:0007669"/>
    <property type="project" value="RHEA"/>
</dbReference>
<feature type="domain" description="Protein kinase" evidence="13">
    <location>
        <begin position="27"/>
        <end position="282"/>
    </location>
</feature>
<proteinExistence type="inferred from homology"/>
<evidence type="ECO:0000256" key="1">
    <source>
        <dbReference type="ARBA" id="ARBA00001936"/>
    </source>
</evidence>
<evidence type="ECO:0000256" key="7">
    <source>
        <dbReference type="ARBA" id="ARBA00022777"/>
    </source>
</evidence>
<evidence type="ECO:0000259" key="14">
    <source>
        <dbReference type="PROSITE" id="PS50816"/>
    </source>
</evidence>
<keyword evidence="4" id="KW-0723">Serine/threonine-protein kinase</keyword>
<evidence type="ECO:0000256" key="6">
    <source>
        <dbReference type="ARBA" id="ARBA00022741"/>
    </source>
</evidence>
<dbReference type="EC" id="2.7.11.1" evidence="3"/>
<organism evidence="15 16">
    <name type="scientific">Leersia perrieri</name>
    <dbReference type="NCBI Taxonomy" id="77586"/>
    <lineage>
        <taxon>Eukaryota</taxon>
        <taxon>Viridiplantae</taxon>
        <taxon>Streptophyta</taxon>
        <taxon>Embryophyta</taxon>
        <taxon>Tracheophyta</taxon>
        <taxon>Spermatophyta</taxon>
        <taxon>Magnoliopsida</taxon>
        <taxon>Liliopsida</taxon>
        <taxon>Poales</taxon>
        <taxon>Poaceae</taxon>
        <taxon>BOP clade</taxon>
        <taxon>Oryzoideae</taxon>
        <taxon>Oryzeae</taxon>
        <taxon>Oryzinae</taxon>
        <taxon>Leersia</taxon>
    </lineage>
</organism>
<dbReference type="InterPro" id="IPR017441">
    <property type="entry name" value="Protein_kinase_ATP_BS"/>
</dbReference>
<dbReference type="Pfam" id="PF03822">
    <property type="entry name" value="NAF"/>
    <property type="match status" value="1"/>
</dbReference>
<keyword evidence="5" id="KW-0808">Transferase</keyword>
<dbReference type="SMART" id="SM00220">
    <property type="entry name" value="S_TKc"/>
    <property type="match status" value="1"/>
</dbReference>
<dbReference type="FunFam" id="3.30.310.80:FF:000005">
    <property type="entry name" value="Non-specific serine/threonine protein kinase"/>
    <property type="match status" value="1"/>
</dbReference>
<keyword evidence="16" id="KW-1185">Reference proteome</keyword>
<protein>
    <recommendedName>
        <fullName evidence="3">non-specific serine/threonine protein kinase</fullName>
        <ecNumber evidence="3">2.7.11.1</ecNumber>
    </recommendedName>
</protein>
<dbReference type="Pfam" id="PF00069">
    <property type="entry name" value="Pkinase"/>
    <property type="match status" value="1"/>
</dbReference>
<dbReference type="PANTHER" id="PTHR43895">
    <property type="entry name" value="CALCIUM/CALMODULIN-DEPENDENT PROTEIN KINASE KINASE-RELATED"/>
    <property type="match status" value="1"/>
</dbReference>
<sequence length="516" mass="56866">MARMGSKGGGGGGGGKEAKKPLLLGRFEVGKLLGQGNFAKVYHARNVATGEEVAIKVMEKEKIFKSGLTAHIKREIAVLRRVRHPHIVQLHEVMATKLRIYFVMEYVRGGELFARVVSSGRLPEPDARRYFQQLVSAVAFCHARGVFHRDIKPENLLVDGAGDLKVSDFGLSAVADQMRHDGLFHTFCGTPAYVAPEVVSRRGYAAAMADLWSCGVVLFVLVAGYLPFQDRNLVGMYRKIHRGEFRCPKWFSPELIRLLRRVLVTNPQRRATAEEIMGNEWFKVGFRRFSFRVEDDRSLTRFELDDADDVSASPPDTPRTVDDDVVGAARTRPAGALTSCESAPSLLEGRFGLGGSSRRRSSLNAFDIISFSPGFDLSGLFDHHDDGGATDHHHQQQQENNHTVRFVSAAAVEVIVATLEATATAAGMAVREKEDGSIIMEGTREGAHGALAVAAEIYELTPELVVVEVRRKSGGAAEYEEFFRSRLKPSLRNLVCDDRTPPCPDDDSGELISRSL</sequence>
<dbReference type="InterPro" id="IPR004041">
    <property type="entry name" value="NAF_dom"/>
</dbReference>
<evidence type="ECO:0000259" key="13">
    <source>
        <dbReference type="PROSITE" id="PS50011"/>
    </source>
</evidence>
<evidence type="ECO:0000256" key="2">
    <source>
        <dbReference type="ARBA" id="ARBA00006234"/>
    </source>
</evidence>
<evidence type="ECO:0000256" key="3">
    <source>
        <dbReference type="ARBA" id="ARBA00012513"/>
    </source>
</evidence>
<dbReference type="eggNOG" id="KOG0583">
    <property type="taxonomic scope" value="Eukaryota"/>
</dbReference>
<reference evidence="15" key="3">
    <citation type="submission" date="2015-04" db="UniProtKB">
        <authorList>
            <consortium name="EnsemblPlants"/>
        </authorList>
    </citation>
    <scope>IDENTIFICATION</scope>
</reference>
<dbReference type="PROSITE" id="PS50011">
    <property type="entry name" value="PROTEIN_KINASE_DOM"/>
    <property type="match status" value="1"/>
</dbReference>
<dbReference type="Gene3D" id="3.30.310.80">
    <property type="entry name" value="Kinase associated domain 1, KA1"/>
    <property type="match status" value="1"/>
</dbReference>
<keyword evidence="8 12" id="KW-0067">ATP-binding</keyword>
<dbReference type="HOGENOM" id="CLU_000288_59_0_1"/>
<dbReference type="AlphaFoldDB" id="A0A0D9UY34"/>
<dbReference type="PANTHER" id="PTHR43895:SF17">
    <property type="entry name" value="CBL-INTERACTING PROTEIN KINASE 13-RELATED"/>
    <property type="match status" value="1"/>
</dbReference>
<evidence type="ECO:0000256" key="10">
    <source>
        <dbReference type="ARBA" id="ARBA00047899"/>
    </source>
</evidence>
<keyword evidence="7" id="KW-0418">Kinase</keyword>
<dbReference type="PROSITE" id="PS50816">
    <property type="entry name" value="NAF"/>
    <property type="match status" value="1"/>
</dbReference>
<dbReference type="GO" id="GO:0004674">
    <property type="term" value="F:protein serine/threonine kinase activity"/>
    <property type="evidence" value="ECO:0007669"/>
    <property type="project" value="UniProtKB-KW"/>
</dbReference>
<dbReference type="GO" id="GO:0007165">
    <property type="term" value="P:signal transduction"/>
    <property type="evidence" value="ECO:0007669"/>
    <property type="project" value="InterPro"/>
</dbReference>
<dbReference type="InterPro" id="IPR018451">
    <property type="entry name" value="NAF/FISL_domain"/>
</dbReference>
<keyword evidence="6 12" id="KW-0547">Nucleotide-binding</keyword>
<dbReference type="STRING" id="77586.A0A0D9UY34"/>
<evidence type="ECO:0000313" key="16">
    <source>
        <dbReference type="Proteomes" id="UP000032180"/>
    </source>
</evidence>
<feature type="domain" description="NAF" evidence="14">
    <location>
        <begin position="358"/>
        <end position="382"/>
    </location>
</feature>
<dbReference type="InterPro" id="IPR000719">
    <property type="entry name" value="Prot_kinase_dom"/>
</dbReference>
<dbReference type="CDD" id="cd12195">
    <property type="entry name" value="CIPK_C"/>
    <property type="match status" value="1"/>
</dbReference>
<dbReference type="PROSITE" id="PS00107">
    <property type="entry name" value="PROTEIN_KINASE_ATP"/>
    <property type="match status" value="1"/>
</dbReference>
<reference evidence="15 16" key="1">
    <citation type="submission" date="2012-08" db="EMBL/GenBank/DDBJ databases">
        <title>Oryza genome evolution.</title>
        <authorList>
            <person name="Wing R.A."/>
        </authorList>
    </citation>
    <scope>NUCLEOTIDE SEQUENCE</scope>
</reference>
<dbReference type="InterPro" id="IPR008271">
    <property type="entry name" value="Ser/Thr_kinase_AS"/>
</dbReference>
<dbReference type="FunFam" id="3.30.200.20:FF:000096">
    <property type="entry name" value="Non-specific serine/threonine protein kinase"/>
    <property type="match status" value="1"/>
</dbReference>
<keyword evidence="9" id="KW-0464">Manganese</keyword>
<dbReference type="SUPFAM" id="SSF56112">
    <property type="entry name" value="Protein kinase-like (PK-like)"/>
    <property type="match status" value="1"/>
</dbReference>
<feature type="binding site" evidence="12">
    <location>
        <position position="56"/>
    </location>
    <ligand>
        <name>ATP</name>
        <dbReference type="ChEBI" id="CHEBI:30616"/>
    </ligand>
</feature>
<dbReference type="FunFam" id="1.10.510.10:FF:000279">
    <property type="entry name" value="Non-specific serine/threonine protein kinase"/>
    <property type="match status" value="1"/>
</dbReference>
<dbReference type="Proteomes" id="UP000032180">
    <property type="component" value="Chromosome 1"/>
</dbReference>
<evidence type="ECO:0000256" key="11">
    <source>
        <dbReference type="ARBA" id="ARBA00048679"/>
    </source>
</evidence>
<evidence type="ECO:0000256" key="8">
    <source>
        <dbReference type="ARBA" id="ARBA00022840"/>
    </source>
</evidence>
<dbReference type="EnsemblPlants" id="LPERR01G06390.1">
    <property type="protein sequence ID" value="LPERR01G06390.1"/>
    <property type="gene ID" value="LPERR01G06390"/>
</dbReference>
<dbReference type="GO" id="GO:0005524">
    <property type="term" value="F:ATP binding"/>
    <property type="evidence" value="ECO:0007669"/>
    <property type="project" value="UniProtKB-UniRule"/>
</dbReference>
<comment type="similarity">
    <text evidence="2">Belongs to the protein kinase superfamily. CAMK Ser/Thr protein kinase family. SNF1 subfamily.</text>
</comment>
<dbReference type="InterPro" id="IPR011009">
    <property type="entry name" value="Kinase-like_dom_sf"/>
</dbReference>
<comment type="catalytic activity">
    <reaction evidence="11">
        <text>L-seryl-[protein] + ATP = O-phospho-L-seryl-[protein] + ADP + H(+)</text>
        <dbReference type="Rhea" id="RHEA:17989"/>
        <dbReference type="Rhea" id="RHEA-COMP:9863"/>
        <dbReference type="Rhea" id="RHEA-COMP:11604"/>
        <dbReference type="ChEBI" id="CHEBI:15378"/>
        <dbReference type="ChEBI" id="CHEBI:29999"/>
        <dbReference type="ChEBI" id="CHEBI:30616"/>
        <dbReference type="ChEBI" id="CHEBI:83421"/>
        <dbReference type="ChEBI" id="CHEBI:456216"/>
        <dbReference type="EC" id="2.7.11.1"/>
    </reaction>
</comment>
<evidence type="ECO:0000256" key="12">
    <source>
        <dbReference type="PROSITE-ProRule" id="PRU10141"/>
    </source>
</evidence>
<evidence type="ECO:0000313" key="15">
    <source>
        <dbReference type="EnsemblPlants" id="LPERR01G06390.1"/>
    </source>
</evidence>
<dbReference type="Gene3D" id="1.10.510.10">
    <property type="entry name" value="Transferase(Phosphotransferase) domain 1"/>
    <property type="match status" value="1"/>
</dbReference>
<dbReference type="PROSITE" id="PS00108">
    <property type="entry name" value="PROTEIN_KINASE_ST"/>
    <property type="match status" value="1"/>
</dbReference>
<comment type="catalytic activity">
    <reaction evidence="10">
        <text>L-threonyl-[protein] + ATP = O-phospho-L-threonyl-[protein] + ADP + H(+)</text>
        <dbReference type="Rhea" id="RHEA:46608"/>
        <dbReference type="Rhea" id="RHEA-COMP:11060"/>
        <dbReference type="Rhea" id="RHEA-COMP:11605"/>
        <dbReference type="ChEBI" id="CHEBI:15378"/>
        <dbReference type="ChEBI" id="CHEBI:30013"/>
        <dbReference type="ChEBI" id="CHEBI:30616"/>
        <dbReference type="ChEBI" id="CHEBI:61977"/>
        <dbReference type="ChEBI" id="CHEBI:456216"/>
        <dbReference type="EC" id="2.7.11.1"/>
    </reaction>
</comment>
<evidence type="ECO:0000256" key="5">
    <source>
        <dbReference type="ARBA" id="ARBA00022679"/>
    </source>
</evidence>
<comment type="cofactor">
    <cofactor evidence="1">
        <name>Mn(2+)</name>
        <dbReference type="ChEBI" id="CHEBI:29035"/>
    </cofactor>
</comment>
<evidence type="ECO:0000256" key="9">
    <source>
        <dbReference type="ARBA" id="ARBA00023211"/>
    </source>
</evidence>
<evidence type="ECO:0000256" key="4">
    <source>
        <dbReference type="ARBA" id="ARBA00022527"/>
    </source>
</evidence>